<dbReference type="PANTHER" id="PTHR42673:SF4">
    <property type="entry name" value="MALEYLACETOACETATE ISOMERASE"/>
    <property type="match status" value="1"/>
</dbReference>
<dbReference type="Pfam" id="PF13409">
    <property type="entry name" value="GST_N_2"/>
    <property type="match status" value="1"/>
</dbReference>
<dbReference type="Proteomes" id="UP001595776">
    <property type="component" value="Unassembled WGS sequence"/>
</dbReference>
<dbReference type="SUPFAM" id="SSF52833">
    <property type="entry name" value="Thioredoxin-like"/>
    <property type="match status" value="1"/>
</dbReference>
<dbReference type="Pfam" id="PF13410">
    <property type="entry name" value="GST_C_2"/>
    <property type="match status" value="1"/>
</dbReference>
<comment type="caution">
    <text evidence="2">The sequence shown here is derived from an EMBL/GenBank/DDBJ whole genome shotgun (WGS) entry which is preliminary data.</text>
</comment>
<proteinExistence type="predicted"/>
<dbReference type="PANTHER" id="PTHR42673">
    <property type="entry name" value="MALEYLACETOACETATE ISOMERASE"/>
    <property type="match status" value="1"/>
</dbReference>
<dbReference type="Gene3D" id="1.20.1050.10">
    <property type="match status" value="1"/>
</dbReference>
<organism evidence="2 3">
    <name type="scientific">Kordiimonas lipolytica</name>
    <dbReference type="NCBI Taxonomy" id="1662421"/>
    <lineage>
        <taxon>Bacteria</taxon>
        <taxon>Pseudomonadati</taxon>
        <taxon>Pseudomonadota</taxon>
        <taxon>Alphaproteobacteria</taxon>
        <taxon>Kordiimonadales</taxon>
        <taxon>Kordiimonadaceae</taxon>
        <taxon>Kordiimonas</taxon>
    </lineage>
</organism>
<accession>A0ABV8UEI5</accession>
<dbReference type="RefSeq" id="WP_068143525.1">
    <property type="nucleotide sequence ID" value="NZ_JBHSCR010000014.1"/>
</dbReference>
<dbReference type="CDD" id="cd03043">
    <property type="entry name" value="GST_N_1"/>
    <property type="match status" value="1"/>
</dbReference>
<name>A0ABV8UEI5_9PROT</name>
<evidence type="ECO:0000313" key="3">
    <source>
        <dbReference type="Proteomes" id="UP001595776"/>
    </source>
</evidence>
<dbReference type="CDD" id="cd03194">
    <property type="entry name" value="GST_C_3"/>
    <property type="match status" value="1"/>
</dbReference>
<dbReference type="EMBL" id="JBHSCR010000014">
    <property type="protein sequence ID" value="MFC4348889.1"/>
    <property type="molecule type" value="Genomic_DNA"/>
</dbReference>
<dbReference type="SUPFAM" id="SSF47616">
    <property type="entry name" value="GST C-terminal domain-like"/>
    <property type="match status" value="1"/>
</dbReference>
<evidence type="ECO:0000259" key="1">
    <source>
        <dbReference type="PROSITE" id="PS50404"/>
    </source>
</evidence>
<dbReference type="InterPro" id="IPR036282">
    <property type="entry name" value="Glutathione-S-Trfase_C_sf"/>
</dbReference>
<reference evidence="3" key="1">
    <citation type="journal article" date="2019" name="Int. J. Syst. Evol. Microbiol.">
        <title>The Global Catalogue of Microorganisms (GCM) 10K type strain sequencing project: providing services to taxonomists for standard genome sequencing and annotation.</title>
        <authorList>
            <consortium name="The Broad Institute Genomics Platform"/>
            <consortium name="The Broad Institute Genome Sequencing Center for Infectious Disease"/>
            <person name="Wu L."/>
            <person name="Ma J."/>
        </authorList>
    </citation>
    <scope>NUCLEOTIDE SEQUENCE [LARGE SCALE GENOMIC DNA]</scope>
    <source>
        <strain evidence="3">CGMCC 1.15304</strain>
    </source>
</reference>
<feature type="domain" description="GST N-terminal" evidence="1">
    <location>
        <begin position="4"/>
        <end position="84"/>
    </location>
</feature>
<evidence type="ECO:0000313" key="2">
    <source>
        <dbReference type="EMBL" id="MFC4348889.1"/>
    </source>
</evidence>
<dbReference type="InterPro" id="IPR036249">
    <property type="entry name" value="Thioredoxin-like_sf"/>
</dbReference>
<dbReference type="PROSITE" id="PS50404">
    <property type="entry name" value="GST_NTER"/>
    <property type="match status" value="1"/>
</dbReference>
<protein>
    <submittedName>
        <fullName evidence="2">Glutathione S-transferase family protein</fullName>
    </submittedName>
</protein>
<dbReference type="InterPro" id="IPR004045">
    <property type="entry name" value="Glutathione_S-Trfase_N"/>
</dbReference>
<sequence length="225" mass="25126">MSDLKIIIGTKTYSSWSLRGWLAVRHTGLAFEEIKLPLDTPEFYQRIKAYSPTCCVPALCDGDVRVWDSLAIIDYCARIAPEKFWWPEDKAAYANARSIAAEMHSGFMALRGAAPMNMRDRRTGLTLSDAVQKNVDRIDALWTEARTRFGAGGDFLYGEFGAADMMYAPVVSRFESYGIQLGETSRAYMQAVLEHPYIKEWKADASTETQVVAQDEIPADATSLG</sequence>
<dbReference type="Gene3D" id="3.40.30.10">
    <property type="entry name" value="Glutaredoxin"/>
    <property type="match status" value="1"/>
</dbReference>
<keyword evidence="3" id="KW-1185">Reference proteome</keyword>
<gene>
    <name evidence="2" type="ORF">ACFO5Q_13630</name>
</gene>